<dbReference type="Pfam" id="PF01794">
    <property type="entry name" value="Ferric_reduct"/>
    <property type="match status" value="1"/>
</dbReference>
<feature type="domain" description="FAD-binding FR-type" evidence="15">
    <location>
        <begin position="321"/>
        <end position="431"/>
    </location>
</feature>
<organism evidence="16 17">
    <name type="scientific">Pyronema omphalodes (strain CBS 100304)</name>
    <name type="common">Pyronema confluens</name>
    <dbReference type="NCBI Taxonomy" id="1076935"/>
    <lineage>
        <taxon>Eukaryota</taxon>
        <taxon>Fungi</taxon>
        <taxon>Dikarya</taxon>
        <taxon>Ascomycota</taxon>
        <taxon>Pezizomycotina</taxon>
        <taxon>Pezizomycetes</taxon>
        <taxon>Pezizales</taxon>
        <taxon>Pyronemataceae</taxon>
        <taxon>Pyronema</taxon>
    </lineage>
</organism>
<dbReference type="SUPFAM" id="SSF52343">
    <property type="entry name" value="Ferredoxin reductase-like, C-terminal NADP-linked domain"/>
    <property type="match status" value="1"/>
</dbReference>
<dbReference type="PANTHER" id="PTHR32361">
    <property type="entry name" value="FERRIC/CUPRIC REDUCTASE TRANSMEMBRANE COMPONENT"/>
    <property type="match status" value="1"/>
</dbReference>
<evidence type="ECO:0000256" key="6">
    <source>
        <dbReference type="ARBA" id="ARBA00022692"/>
    </source>
</evidence>
<keyword evidence="4" id="KW-0813">Transport</keyword>
<keyword evidence="10" id="KW-0406">Ion transport</keyword>
<evidence type="ECO:0000256" key="4">
    <source>
        <dbReference type="ARBA" id="ARBA00022448"/>
    </source>
</evidence>
<dbReference type="GO" id="GO:0005886">
    <property type="term" value="C:plasma membrane"/>
    <property type="evidence" value="ECO:0007669"/>
    <property type="project" value="UniProtKB-SubCell"/>
</dbReference>
<comment type="subcellular location">
    <subcellularLocation>
        <location evidence="1">Cell membrane</location>
        <topology evidence="1">Multi-pass membrane protein</topology>
    </subcellularLocation>
</comment>
<dbReference type="Pfam" id="PF08022">
    <property type="entry name" value="FAD_binding_8"/>
    <property type="match status" value="1"/>
</dbReference>
<comment type="similarity">
    <text evidence="2">Belongs to the ferric reductase (FRE) family.</text>
</comment>
<dbReference type="eggNOG" id="KOG0039">
    <property type="taxonomic scope" value="Eukaryota"/>
</dbReference>
<dbReference type="InterPro" id="IPR013121">
    <property type="entry name" value="Fe_red_NAD-bd_6"/>
</dbReference>
<dbReference type="SFLD" id="SFLDS00052">
    <property type="entry name" value="Ferric_Reductase_Domain"/>
    <property type="match status" value="1"/>
</dbReference>
<evidence type="ECO:0000256" key="2">
    <source>
        <dbReference type="ARBA" id="ARBA00006278"/>
    </source>
</evidence>
<keyword evidence="5" id="KW-1003">Cell membrane</keyword>
<keyword evidence="17" id="KW-1185">Reference proteome</keyword>
<evidence type="ECO:0000256" key="7">
    <source>
        <dbReference type="ARBA" id="ARBA00022982"/>
    </source>
</evidence>
<evidence type="ECO:0000256" key="10">
    <source>
        <dbReference type="ARBA" id="ARBA00023065"/>
    </source>
</evidence>
<evidence type="ECO:0000256" key="14">
    <source>
        <dbReference type="SAM" id="Phobius"/>
    </source>
</evidence>
<dbReference type="OMA" id="FVWVIKS"/>
<feature type="transmembrane region" description="Helical" evidence="14">
    <location>
        <begin position="260"/>
        <end position="280"/>
    </location>
</feature>
<keyword evidence="12" id="KW-0325">Glycoprotein</keyword>
<evidence type="ECO:0000256" key="8">
    <source>
        <dbReference type="ARBA" id="ARBA00022989"/>
    </source>
</evidence>
<keyword evidence="9" id="KW-0560">Oxidoreductase</keyword>
<feature type="transmembrane region" description="Helical" evidence="14">
    <location>
        <begin position="122"/>
        <end position="143"/>
    </location>
</feature>
<evidence type="ECO:0000313" key="17">
    <source>
        <dbReference type="Proteomes" id="UP000018144"/>
    </source>
</evidence>
<feature type="transmembrane region" description="Helical" evidence="14">
    <location>
        <begin position="196"/>
        <end position="216"/>
    </location>
</feature>
<dbReference type="InterPro" id="IPR017938">
    <property type="entry name" value="Riboflavin_synthase-like_b-brl"/>
</dbReference>
<dbReference type="Gene3D" id="2.40.30.10">
    <property type="entry name" value="Translation factors"/>
    <property type="match status" value="1"/>
</dbReference>
<evidence type="ECO:0000256" key="5">
    <source>
        <dbReference type="ARBA" id="ARBA00022475"/>
    </source>
</evidence>
<proteinExistence type="inferred from homology"/>
<gene>
    <name evidence="16" type="ORF">PCON_13789</name>
</gene>
<evidence type="ECO:0000256" key="1">
    <source>
        <dbReference type="ARBA" id="ARBA00004651"/>
    </source>
</evidence>
<evidence type="ECO:0000256" key="11">
    <source>
        <dbReference type="ARBA" id="ARBA00023136"/>
    </source>
</evidence>
<dbReference type="Gene3D" id="3.40.50.80">
    <property type="entry name" value="Nucleotide-binding domain of ferredoxin-NADP reductase (FNR) module"/>
    <property type="match status" value="2"/>
</dbReference>
<dbReference type="GO" id="GO:0015677">
    <property type="term" value="P:copper ion import"/>
    <property type="evidence" value="ECO:0007669"/>
    <property type="project" value="TreeGrafter"/>
</dbReference>
<evidence type="ECO:0000259" key="15">
    <source>
        <dbReference type="PROSITE" id="PS51384"/>
    </source>
</evidence>
<dbReference type="GO" id="GO:0006826">
    <property type="term" value="P:iron ion transport"/>
    <property type="evidence" value="ECO:0007669"/>
    <property type="project" value="TreeGrafter"/>
</dbReference>
<feature type="transmembrane region" description="Helical" evidence="14">
    <location>
        <begin position="28"/>
        <end position="45"/>
    </location>
</feature>
<keyword evidence="6 14" id="KW-0812">Transmembrane</keyword>
<reference evidence="16 17" key="1">
    <citation type="journal article" date="2013" name="PLoS Genet.">
        <title>The genome and development-dependent transcriptomes of Pyronema confluens: a window into fungal evolution.</title>
        <authorList>
            <person name="Traeger S."/>
            <person name="Altegoer F."/>
            <person name="Freitag M."/>
            <person name="Gabaldon T."/>
            <person name="Kempken F."/>
            <person name="Kumar A."/>
            <person name="Marcet-Houben M."/>
            <person name="Poggeler S."/>
            <person name="Stajich J.E."/>
            <person name="Nowrousian M."/>
        </authorList>
    </citation>
    <scope>NUCLEOTIDE SEQUENCE [LARGE SCALE GENOMIC DNA]</scope>
    <source>
        <strain evidence="17">CBS 100304</strain>
        <tissue evidence="16">Vegetative mycelium</tissue>
    </source>
</reference>
<dbReference type="PROSITE" id="PS51384">
    <property type="entry name" value="FAD_FR"/>
    <property type="match status" value="1"/>
</dbReference>
<keyword evidence="11 14" id="KW-0472">Membrane</keyword>
<dbReference type="SFLD" id="SFLDG01168">
    <property type="entry name" value="Ferric_reductase_subgroup_(FRE"/>
    <property type="match status" value="1"/>
</dbReference>
<sequence>MSHAGHGMDMGGGSALVVVKPDHILAEYYWIFAGGVIAIATLINLKEYVEYKLRMHQVSVGKPDPARPKNLLSTTFATVTAISREICNYTIPLIPRPKEGESGTWNDRILKMNHRLTHLPPLGYLLLMGANFSLLLAFIFFYFKPENQRQYEMIAVRAGWMTLTQLPLVFLMAGKANIVGRLTGTSYERLNWIHRAVSRCMFITALIHLSYFLRSWARYQYIQRKLMIDIHSQEGLGAFCVLAWLFISSLAPIRGWRYEIFVIQHMISAIGFLVIVWIHIPDEANYFVWFPVGIWALDRVVRWSWLLYHNFSLFHSASRKGGSVFACQATFTPLSSNSTRITIPNPPLSWKPGQHAFITCHSLAPLQQHPFTISSLPSDGKLEFVIATQGGSTARFNKHACDCALPSPSVSQKEETKTVFIDGPYGRMRPLEQFDTVVLFAGSTGASFTVPLLRDLLRRKAQGLPLVTRRVRFVWVVKKRGQVEWFSQVLEQALGDFQYPGLSVEASIYVTCDPNLTSELSKLQLSSSEEGVDKKLPRNSLEKEVTKLLVEDVEEKQTSCGPNGTCCCRDVVVDEDAIKEDGSGGAGCCCCKPAADDGSKDAITVADSPQTGSTTSSSSSFSGKQQWGLVDKVNFITGRPMVKNLIEKELEKARGETAVVVCGPSGLVQAARGATVELSDERAVHKGTGAQGVWVHCENFSW</sequence>
<protein>
    <recommendedName>
        <fullName evidence="3">ferric-chelate reductase (NADPH)</fullName>
        <ecNumber evidence="3">1.16.1.9</ecNumber>
    </recommendedName>
</protein>
<dbReference type="AlphaFoldDB" id="U4LLE1"/>
<dbReference type="GO" id="GO:0006879">
    <property type="term" value="P:intracellular iron ion homeostasis"/>
    <property type="evidence" value="ECO:0007669"/>
    <property type="project" value="TreeGrafter"/>
</dbReference>
<evidence type="ECO:0000256" key="3">
    <source>
        <dbReference type="ARBA" id="ARBA00012668"/>
    </source>
</evidence>
<evidence type="ECO:0000313" key="16">
    <source>
        <dbReference type="EMBL" id="CCX32934.1"/>
    </source>
</evidence>
<comment type="catalytic activity">
    <reaction evidence="13">
        <text>2 a Fe(II)-siderophore + NADP(+) + H(+) = 2 a Fe(III)-siderophore + NADPH</text>
        <dbReference type="Rhea" id="RHEA:28795"/>
        <dbReference type="Rhea" id="RHEA-COMP:11342"/>
        <dbReference type="Rhea" id="RHEA-COMP:11344"/>
        <dbReference type="ChEBI" id="CHEBI:15378"/>
        <dbReference type="ChEBI" id="CHEBI:29033"/>
        <dbReference type="ChEBI" id="CHEBI:29034"/>
        <dbReference type="ChEBI" id="CHEBI:57783"/>
        <dbReference type="ChEBI" id="CHEBI:58349"/>
        <dbReference type="EC" id="1.16.1.9"/>
    </reaction>
</comment>
<dbReference type="InterPro" id="IPR017927">
    <property type="entry name" value="FAD-bd_FR_type"/>
</dbReference>
<dbReference type="GO" id="GO:0052851">
    <property type="term" value="F:ferric-chelate reductase (NADPH) activity"/>
    <property type="evidence" value="ECO:0007669"/>
    <property type="project" value="UniProtKB-EC"/>
</dbReference>
<feature type="transmembrane region" description="Helical" evidence="14">
    <location>
        <begin position="163"/>
        <end position="184"/>
    </location>
</feature>
<dbReference type="OrthoDB" id="3944240at2759"/>
<dbReference type="CDD" id="cd06186">
    <property type="entry name" value="NOX_Duox_like_FAD_NADP"/>
    <property type="match status" value="1"/>
</dbReference>
<keyword evidence="7" id="KW-0249">Electron transport</keyword>
<dbReference type="PANTHER" id="PTHR32361:SF9">
    <property type="entry name" value="FERRIC REDUCTASE TRANSMEMBRANE COMPONENT 3-RELATED"/>
    <property type="match status" value="1"/>
</dbReference>
<feature type="transmembrane region" description="Helical" evidence="14">
    <location>
        <begin position="236"/>
        <end position="253"/>
    </location>
</feature>
<dbReference type="SUPFAM" id="SSF63380">
    <property type="entry name" value="Riboflavin synthase domain-like"/>
    <property type="match status" value="1"/>
</dbReference>
<name>U4LLE1_PYROM</name>
<dbReference type="Pfam" id="PF08030">
    <property type="entry name" value="NAD_binding_6"/>
    <property type="match status" value="1"/>
</dbReference>
<dbReference type="InterPro" id="IPR051410">
    <property type="entry name" value="Ferric/Cupric_Reductase"/>
</dbReference>
<dbReference type="EMBL" id="HF935934">
    <property type="protein sequence ID" value="CCX32934.1"/>
    <property type="molecule type" value="Genomic_DNA"/>
</dbReference>
<dbReference type="Proteomes" id="UP000018144">
    <property type="component" value="Unassembled WGS sequence"/>
</dbReference>
<evidence type="ECO:0000256" key="12">
    <source>
        <dbReference type="ARBA" id="ARBA00023180"/>
    </source>
</evidence>
<dbReference type="InterPro" id="IPR039261">
    <property type="entry name" value="FNR_nucleotide-bd"/>
</dbReference>
<dbReference type="STRING" id="1076935.U4LLE1"/>
<evidence type="ECO:0000256" key="9">
    <source>
        <dbReference type="ARBA" id="ARBA00023002"/>
    </source>
</evidence>
<dbReference type="EC" id="1.16.1.9" evidence="3"/>
<dbReference type="InterPro" id="IPR013130">
    <property type="entry name" value="Fe3_Rdtase_TM_dom"/>
</dbReference>
<keyword evidence="8 14" id="KW-1133">Transmembrane helix</keyword>
<evidence type="ECO:0000256" key="13">
    <source>
        <dbReference type="ARBA" id="ARBA00048483"/>
    </source>
</evidence>
<dbReference type="InterPro" id="IPR013112">
    <property type="entry name" value="FAD-bd_8"/>
</dbReference>
<accession>U4LLE1</accession>